<dbReference type="EMBL" id="KZ824549">
    <property type="protein sequence ID" value="RAK88737.1"/>
    <property type="molecule type" value="Genomic_DNA"/>
</dbReference>
<reference evidence="1" key="1">
    <citation type="submission" date="2018-02" db="EMBL/GenBank/DDBJ databases">
        <title>The genomes of Aspergillus section Nigri reveals drivers in fungal speciation.</title>
        <authorList>
            <consortium name="DOE Joint Genome Institute"/>
            <person name="Vesth T.C."/>
            <person name="Nybo J."/>
            <person name="Theobald S."/>
            <person name="Brandl J."/>
            <person name="Frisvad J.C."/>
            <person name="Nielsen K.F."/>
            <person name="Lyhne E.K."/>
            <person name="Kogle M.E."/>
            <person name="Kuo A."/>
            <person name="Riley R."/>
            <person name="Clum A."/>
            <person name="Nolan M."/>
            <person name="Lipzen A."/>
            <person name="Salamov A."/>
            <person name="Henrissat B."/>
            <person name="Wiebenga A."/>
            <person name="De vries R.P."/>
            <person name="Grigoriev I.V."/>
            <person name="Mortensen U.H."/>
            <person name="Andersen M.R."/>
            <person name="Baker S.E."/>
        </authorList>
    </citation>
    <scope>NUCLEOTIDE SEQUENCE</scope>
    <source>
        <strain evidence="1">CBS 115574</strain>
    </source>
</reference>
<protein>
    <submittedName>
        <fullName evidence="1">Uncharacterized protein</fullName>
    </submittedName>
</protein>
<evidence type="ECO:0000313" key="2">
    <source>
        <dbReference type="Proteomes" id="UP000249748"/>
    </source>
</evidence>
<evidence type="ECO:0000313" key="1">
    <source>
        <dbReference type="EMBL" id="RAK88737.1"/>
    </source>
</evidence>
<keyword evidence="2" id="KW-1185">Reference proteome</keyword>
<accession>A0ACD1IDS9</accession>
<dbReference type="Proteomes" id="UP000249748">
    <property type="component" value="Unassembled WGS sequence"/>
</dbReference>
<proteinExistence type="predicted"/>
<organism evidence="1 2">
    <name type="scientific">Aspergillus costaricaensis CBS 115574</name>
    <dbReference type="NCBI Taxonomy" id="1448317"/>
    <lineage>
        <taxon>Eukaryota</taxon>
        <taxon>Fungi</taxon>
        <taxon>Dikarya</taxon>
        <taxon>Ascomycota</taxon>
        <taxon>Pezizomycotina</taxon>
        <taxon>Eurotiomycetes</taxon>
        <taxon>Eurotiomycetidae</taxon>
        <taxon>Eurotiales</taxon>
        <taxon>Aspergillaceae</taxon>
        <taxon>Aspergillus</taxon>
        <taxon>Aspergillus subgen. Circumdati</taxon>
    </lineage>
</organism>
<name>A0ACD1IDS9_9EURO</name>
<sequence length="103" mass="11277">MGTISRTRVTTGARPTKSRALPTPVSPLTCAPPPSGLLGRLERMCLNLHRAREGGARAENNNKKKNNNVATVLRPPGLTLHIRQPGDRDLWHCIRHARSSPSD</sequence>
<gene>
    <name evidence="1" type="ORF">BO79DRAFT_265012</name>
</gene>